<name>A0A2S7SYG6_9BACT</name>
<accession>A0A2S7SYG6</accession>
<keyword evidence="2" id="KW-1185">Reference proteome</keyword>
<organism evidence="1 2">
    <name type="scientific">Flavipsychrobacter stenotrophus</name>
    <dbReference type="NCBI Taxonomy" id="2077091"/>
    <lineage>
        <taxon>Bacteria</taxon>
        <taxon>Pseudomonadati</taxon>
        <taxon>Bacteroidota</taxon>
        <taxon>Chitinophagia</taxon>
        <taxon>Chitinophagales</taxon>
        <taxon>Chitinophagaceae</taxon>
        <taxon>Flavipsychrobacter</taxon>
    </lineage>
</organism>
<gene>
    <name evidence="1" type="ORF">CJD36_009375</name>
</gene>
<dbReference type="EMBL" id="PPSL01000002">
    <property type="protein sequence ID" value="PQJ11990.1"/>
    <property type="molecule type" value="Genomic_DNA"/>
</dbReference>
<comment type="caution">
    <text evidence="1">The sequence shown here is derived from an EMBL/GenBank/DDBJ whole genome shotgun (WGS) entry which is preliminary data.</text>
</comment>
<sequence>MRYKLLIPPQLPVAIPIYRCPKDDDDMQVKDNTNKNFFMVQQFYTAMGGIEQGAKVINFANII</sequence>
<protein>
    <submittedName>
        <fullName evidence="1">Uncharacterized protein</fullName>
    </submittedName>
</protein>
<dbReference type="AlphaFoldDB" id="A0A2S7SYG6"/>
<evidence type="ECO:0000313" key="1">
    <source>
        <dbReference type="EMBL" id="PQJ11990.1"/>
    </source>
</evidence>
<evidence type="ECO:0000313" key="2">
    <source>
        <dbReference type="Proteomes" id="UP000239872"/>
    </source>
</evidence>
<reference evidence="1 2" key="1">
    <citation type="submission" date="2018-01" db="EMBL/GenBank/DDBJ databases">
        <title>A novel member of the phylum Bacteroidetes isolated from glacier ice.</title>
        <authorList>
            <person name="Liu Q."/>
            <person name="Xin Y.-H."/>
        </authorList>
    </citation>
    <scope>NUCLEOTIDE SEQUENCE [LARGE SCALE GENOMIC DNA]</scope>
    <source>
        <strain evidence="1 2">RB1R16</strain>
    </source>
</reference>
<dbReference type="Proteomes" id="UP000239872">
    <property type="component" value="Unassembled WGS sequence"/>
</dbReference>
<proteinExistence type="predicted"/>